<reference evidence="2 3" key="1">
    <citation type="submission" date="2019-10" db="EMBL/GenBank/DDBJ databases">
        <title>Whole genome shotgun sequence of Acrocarpospora corrugata NBRC 13972.</title>
        <authorList>
            <person name="Ichikawa N."/>
            <person name="Kimura A."/>
            <person name="Kitahashi Y."/>
            <person name="Komaki H."/>
            <person name="Oguchi A."/>
        </authorList>
    </citation>
    <scope>NUCLEOTIDE SEQUENCE [LARGE SCALE GENOMIC DNA]</scope>
    <source>
        <strain evidence="2 3">NBRC 13972</strain>
    </source>
</reference>
<gene>
    <name evidence="2" type="ORF">Acor_02640</name>
</gene>
<keyword evidence="3" id="KW-1185">Reference proteome</keyword>
<feature type="compositionally biased region" description="Basic and acidic residues" evidence="1">
    <location>
        <begin position="160"/>
        <end position="171"/>
    </location>
</feature>
<organism evidence="2 3">
    <name type="scientific">Acrocarpospora corrugata</name>
    <dbReference type="NCBI Taxonomy" id="35763"/>
    <lineage>
        <taxon>Bacteria</taxon>
        <taxon>Bacillati</taxon>
        <taxon>Actinomycetota</taxon>
        <taxon>Actinomycetes</taxon>
        <taxon>Streptosporangiales</taxon>
        <taxon>Streptosporangiaceae</taxon>
        <taxon>Acrocarpospora</taxon>
    </lineage>
</organism>
<proteinExistence type="predicted"/>
<dbReference type="SUPFAM" id="SSF56112">
    <property type="entry name" value="Protein kinase-like (PK-like)"/>
    <property type="match status" value="1"/>
</dbReference>
<dbReference type="Gene3D" id="3.90.1200.10">
    <property type="match status" value="1"/>
</dbReference>
<dbReference type="AlphaFoldDB" id="A0A5M3VT07"/>
<dbReference type="OrthoDB" id="2570531at2"/>
<sequence>MPEVAASIEELVKGATAREPMSRRPGSMSGSNFERVVIDEGHYVLKYLSWDLDWITRATSDVSCRVLNLWRTGVLARLPKEIDHTIVGVAHEGNLTALLMRDVSACLVPPGDAELPAEQHAAFLHHMAALHAAFLGLAQEDQLGLMPPGSRCKAFSPASARHEAESRHADPVPRQIPGGWQALQEAAPEAAGYALALAADPEPLADALADTPVTLVHGDWRTGNLGSHPDGRTILLDWAWPGRDGPCVDLARYLAVNCDRLPEPKESAIERYRDALELHGVPTKSWWKRQLELALLGGFVQLGWSKCGDELGWWVERTLPAARGLLGRRAG</sequence>
<dbReference type="RefSeq" id="WP_155334639.1">
    <property type="nucleotide sequence ID" value="NZ_BAAABN010000006.1"/>
</dbReference>
<feature type="region of interest" description="Disordered" evidence="1">
    <location>
        <begin position="154"/>
        <end position="173"/>
    </location>
</feature>
<accession>A0A5M3VT07</accession>
<protein>
    <submittedName>
        <fullName evidence="2">Uncharacterized protein</fullName>
    </submittedName>
</protein>
<evidence type="ECO:0000313" key="2">
    <source>
        <dbReference type="EMBL" id="GER98202.1"/>
    </source>
</evidence>
<dbReference type="InterPro" id="IPR011009">
    <property type="entry name" value="Kinase-like_dom_sf"/>
</dbReference>
<dbReference type="Proteomes" id="UP000334990">
    <property type="component" value="Unassembled WGS sequence"/>
</dbReference>
<comment type="caution">
    <text evidence="2">The sequence shown here is derived from an EMBL/GenBank/DDBJ whole genome shotgun (WGS) entry which is preliminary data.</text>
</comment>
<name>A0A5M3VT07_9ACTN</name>
<evidence type="ECO:0000313" key="3">
    <source>
        <dbReference type="Proteomes" id="UP000334990"/>
    </source>
</evidence>
<evidence type="ECO:0000256" key="1">
    <source>
        <dbReference type="SAM" id="MobiDB-lite"/>
    </source>
</evidence>
<dbReference type="EMBL" id="BLAD01000035">
    <property type="protein sequence ID" value="GER98202.1"/>
    <property type="molecule type" value="Genomic_DNA"/>
</dbReference>